<organism evidence="1 2">
    <name type="scientific">Araneus ventricosus</name>
    <name type="common">Orbweaver spider</name>
    <name type="synonym">Epeira ventricosa</name>
    <dbReference type="NCBI Taxonomy" id="182803"/>
    <lineage>
        <taxon>Eukaryota</taxon>
        <taxon>Metazoa</taxon>
        <taxon>Ecdysozoa</taxon>
        <taxon>Arthropoda</taxon>
        <taxon>Chelicerata</taxon>
        <taxon>Arachnida</taxon>
        <taxon>Araneae</taxon>
        <taxon>Araneomorphae</taxon>
        <taxon>Entelegynae</taxon>
        <taxon>Araneoidea</taxon>
        <taxon>Araneidae</taxon>
        <taxon>Araneus</taxon>
    </lineage>
</organism>
<gene>
    <name evidence="1" type="ORF">AVEN_264987_1</name>
</gene>
<comment type="caution">
    <text evidence="1">The sequence shown here is derived from an EMBL/GenBank/DDBJ whole genome shotgun (WGS) entry which is preliminary data.</text>
</comment>
<accession>A0A4Y2EQU2</accession>
<keyword evidence="2" id="KW-1185">Reference proteome</keyword>
<protein>
    <submittedName>
        <fullName evidence="1">Uncharacterized protein</fullName>
    </submittedName>
</protein>
<name>A0A4Y2EQU2_ARAVE</name>
<dbReference type="Proteomes" id="UP000499080">
    <property type="component" value="Unassembled WGS sequence"/>
</dbReference>
<dbReference type="EMBL" id="BGPR01000663">
    <property type="protein sequence ID" value="GBM30528.1"/>
    <property type="molecule type" value="Genomic_DNA"/>
</dbReference>
<dbReference type="AlphaFoldDB" id="A0A4Y2EQU2"/>
<evidence type="ECO:0000313" key="1">
    <source>
        <dbReference type="EMBL" id="GBM30528.1"/>
    </source>
</evidence>
<sequence>MSKFRHEPNVELVSSPHIALSRAGLWIASGQDRSGKFFYPSKSHHLLPGQPYFTSVSESERKMDWCLIDGLDAAPIRMDE</sequence>
<evidence type="ECO:0000313" key="2">
    <source>
        <dbReference type="Proteomes" id="UP000499080"/>
    </source>
</evidence>
<reference evidence="1 2" key="1">
    <citation type="journal article" date="2019" name="Sci. Rep.">
        <title>Orb-weaving spider Araneus ventricosus genome elucidates the spidroin gene catalogue.</title>
        <authorList>
            <person name="Kono N."/>
            <person name="Nakamura H."/>
            <person name="Ohtoshi R."/>
            <person name="Moran D.A.P."/>
            <person name="Shinohara A."/>
            <person name="Yoshida Y."/>
            <person name="Fujiwara M."/>
            <person name="Mori M."/>
            <person name="Tomita M."/>
            <person name="Arakawa K."/>
        </authorList>
    </citation>
    <scope>NUCLEOTIDE SEQUENCE [LARGE SCALE GENOMIC DNA]</scope>
</reference>
<proteinExistence type="predicted"/>